<keyword evidence="2" id="KW-1185">Reference proteome</keyword>
<evidence type="ECO:0000313" key="1">
    <source>
        <dbReference type="EMBL" id="MFD1019692.1"/>
    </source>
</evidence>
<gene>
    <name evidence="1" type="ORF">ACFQ2J_10965</name>
</gene>
<dbReference type="EMBL" id="JBHTKL010000005">
    <property type="protein sequence ID" value="MFD1019692.1"/>
    <property type="molecule type" value="Genomic_DNA"/>
</dbReference>
<proteinExistence type="predicted"/>
<dbReference type="Proteomes" id="UP001596990">
    <property type="component" value="Unassembled WGS sequence"/>
</dbReference>
<reference evidence="2" key="1">
    <citation type="journal article" date="2019" name="Int. J. Syst. Evol. Microbiol.">
        <title>The Global Catalogue of Microorganisms (GCM) 10K type strain sequencing project: providing services to taxonomists for standard genome sequencing and annotation.</title>
        <authorList>
            <consortium name="The Broad Institute Genomics Platform"/>
            <consortium name="The Broad Institute Genome Sequencing Center for Infectious Disease"/>
            <person name="Wu L."/>
            <person name="Ma J."/>
        </authorList>
    </citation>
    <scope>NUCLEOTIDE SEQUENCE [LARGE SCALE GENOMIC DNA]</scope>
    <source>
        <strain evidence="2">CCUG 56607</strain>
    </source>
</reference>
<organism evidence="1 2">
    <name type="scientific">Thalassobacillus hwangdonensis</name>
    <dbReference type="NCBI Taxonomy" id="546108"/>
    <lineage>
        <taxon>Bacteria</taxon>
        <taxon>Bacillati</taxon>
        <taxon>Bacillota</taxon>
        <taxon>Bacilli</taxon>
        <taxon>Bacillales</taxon>
        <taxon>Bacillaceae</taxon>
        <taxon>Thalassobacillus</taxon>
    </lineage>
</organism>
<name>A0ABW3L2T9_9BACI</name>
<accession>A0ABW3L2T9</accession>
<comment type="caution">
    <text evidence="1">The sequence shown here is derived from an EMBL/GenBank/DDBJ whole genome shotgun (WGS) entry which is preliminary data.</text>
</comment>
<sequence>MGFLVLAILIIYLFDFTKFRQQNKTLIEQNERLIELVEEISSQNHRPEEKKF</sequence>
<protein>
    <submittedName>
        <fullName evidence="1">Uncharacterized protein</fullName>
    </submittedName>
</protein>
<dbReference type="RefSeq" id="WP_386059995.1">
    <property type="nucleotide sequence ID" value="NZ_JBHTKL010000005.1"/>
</dbReference>
<evidence type="ECO:0000313" key="2">
    <source>
        <dbReference type="Proteomes" id="UP001596990"/>
    </source>
</evidence>